<protein>
    <submittedName>
        <fullName evidence="2">Uncharacterized protein</fullName>
    </submittedName>
</protein>
<dbReference type="EMBL" id="PDNC01000002">
    <property type="protein sequence ID" value="PGH09997.1"/>
    <property type="molecule type" value="Genomic_DNA"/>
</dbReference>
<feature type="compositionally biased region" description="Basic residues" evidence="1">
    <location>
        <begin position="102"/>
        <end position="115"/>
    </location>
</feature>
<reference evidence="2 3" key="1">
    <citation type="submission" date="2017-10" db="EMBL/GenBank/DDBJ databases">
        <title>Comparative genomics in systemic dimorphic fungi from Ajellomycetaceae.</title>
        <authorList>
            <person name="Munoz J.F."/>
            <person name="Mcewen J.G."/>
            <person name="Clay O.K."/>
            <person name="Cuomo C.A."/>
        </authorList>
    </citation>
    <scope>NUCLEOTIDE SEQUENCE [LARGE SCALE GENOMIC DNA]</scope>
    <source>
        <strain evidence="2 3">UAMH130</strain>
    </source>
</reference>
<organism evidence="2 3">
    <name type="scientific">Blastomyces parvus</name>
    <dbReference type="NCBI Taxonomy" id="2060905"/>
    <lineage>
        <taxon>Eukaryota</taxon>
        <taxon>Fungi</taxon>
        <taxon>Dikarya</taxon>
        <taxon>Ascomycota</taxon>
        <taxon>Pezizomycotina</taxon>
        <taxon>Eurotiomycetes</taxon>
        <taxon>Eurotiomycetidae</taxon>
        <taxon>Onygenales</taxon>
        <taxon>Ajellomycetaceae</taxon>
        <taxon>Blastomyces</taxon>
    </lineage>
</organism>
<feature type="compositionally biased region" description="Basic residues" evidence="1">
    <location>
        <begin position="45"/>
        <end position="57"/>
    </location>
</feature>
<feature type="compositionally biased region" description="Low complexity" evidence="1">
    <location>
        <begin position="65"/>
        <end position="77"/>
    </location>
</feature>
<name>A0A2B7XN67_9EURO</name>
<accession>A0A2B7XN67</accession>
<gene>
    <name evidence="2" type="ORF">GX51_00263</name>
</gene>
<evidence type="ECO:0000313" key="3">
    <source>
        <dbReference type="Proteomes" id="UP000224080"/>
    </source>
</evidence>
<dbReference type="AlphaFoldDB" id="A0A2B7XN67"/>
<proteinExistence type="predicted"/>
<comment type="caution">
    <text evidence="2">The sequence shown here is derived from an EMBL/GenBank/DDBJ whole genome shotgun (WGS) entry which is preliminary data.</text>
</comment>
<keyword evidence="3" id="KW-1185">Reference proteome</keyword>
<dbReference type="Proteomes" id="UP000224080">
    <property type="component" value="Unassembled WGS sequence"/>
</dbReference>
<feature type="compositionally biased region" description="Basic and acidic residues" evidence="1">
    <location>
        <begin position="28"/>
        <end position="40"/>
    </location>
</feature>
<sequence length="115" mass="13278">MFMAFAPCDIMAVSKSIADMAANQRQAHHIDRLRARDRTQQRPRSSIRNRQMQKLRRWASPPPSSSSSSSSSSFSRSHMQEEKEQQRQQPMAPVAPSWRTSIQKRMHRISRSGGR</sequence>
<evidence type="ECO:0000256" key="1">
    <source>
        <dbReference type="SAM" id="MobiDB-lite"/>
    </source>
</evidence>
<feature type="region of interest" description="Disordered" evidence="1">
    <location>
        <begin position="24"/>
        <end position="115"/>
    </location>
</feature>
<evidence type="ECO:0000313" key="2">
    <source>
        <dbReference type="EMBL" id="PGH09997.1"/>
    </source>
</evidence>